<gene>
    <name evidence="3" type="ORF">GND95_14000</name>
</gene>
<dbReference type="RefSeq" id="WP_158741770.1">
    <property type="nucleotide sequence ID" value="NZ_WSLF01000020.1"/>
</dbReference>
<dbReference type="GO" id="GO:0046872">
    <property type="term" value="F:metal ion binding"/>
    <property type="evidence" value="ECO:0007669"/>
    <property type="project" value="UniProtKB-KW"/>
</dbReference>
<dbReference type="InterPro" id="IPR006121">
    <property type="entry name" value="HMA_dom"/>
</dbReference>
<dbReference type="CDD" id="cd00371">
    <property type="entry name" value="HMA"/>
    <property type="match status" value="1"/>
</dbReference>
<evidence type="ECO:0000313" key="3">
    <source>
        <dbReference type="EMBL" id="KAE9628452.1"/>
    </source>
</evidence>
<dbReference type="AlphaFoldDB" id="A0A7C8HCZ4"/>
<protein>
    <submittedName>
        <fullName evidence="3">Heavy metal transport/detoxification protein</fullName>
    </submittedName>
</protein>
<dbReference type="OrthoDB" id="9813965at2"/>
<sequence length="72" mass="7981">MKKKLYIEGMSCEHCVKHVKDGLSEIPGVGTVEVDLKNKYAIVESTAEISDETLKNAVVEEAGYELIKIENL</sequence>
<keyword evidence="1" id="KW-0479">Metal-binding</keyword>
<proteinExistence type="predicted"/>
<dbReference type="Proteomes" id="UP000483018">
    <property type="component" value="Unassembled WGS sequence"/>
</dbReference>
<organism evidence="3 4">
    <name type="scientific">Defluviitalea raffinosedens</name>
    <dbReference type="NCBI Taxonomy" id="1450156"/>
    <lineage>
        <taxon>Bacteria</taxon>
        <taxon>Bacillati</taxon>
        <taxon>Bacillota</taxon>
        <taxon>Clostridia</taxon>
        <taxon>Lachnospirales</taxon>
        <taxon>Defluviitaleaceae</taxon>
        <taxon>Defluviitalea</taxon>
    </lineage>
</organism>
<accession>A0A7C8HCZ4</accession>
<dbReference type="PROSITE" id="PS01047">
    <property type="entry name" value="HMA_1"/>
    <property type="match status" value="1"/>
</dbReference>
<evidence type="ECO:0000313" key="4">
    <source>
        <dbReference type="Proteomes" id="UP000483018"/>
    </source>
</evidence>
<comment type="caution">
    <text evidence="3">The sequence shown here is derived from an EMBL/GenBank/DDBJ whole genome shotgun (WGS) entry which is preliminary data.</text>
</comment>
<dbReference type="Pfam" id="PF00403">
    <property type="entry name" value="HMA"/>
    <property type="match status" value="1"/>
</dbReference>
<feature type="domain" description="HMA" evidence="2">
    <location>
        <begin position="1"/>
        <end position="67"/>
    </location>
</feature>
<dbReference type="SUPFAM" id="SSF55008">
    <property type="entry name" value="HMA, heavy metal-associated domain"/>
    <property type="match status" value="1"/>
</dbReference>
<dbReference type="PROSITE" id="PS50846">
    <property type="entry name" value="HMA_2"/>
    <property type="match status" value="1"/>
</dbReference>
<reference evidence="3 4" key="1">
    <citation type="submission" date="2019-12" db="EMBL/GenBank/DDBJ databases">
        <title>Defluviitalea raffinosedens, isolated from a biogas fermenter, genome sequencing and characterization.</title>
        <authorList>
            <person name="Rettenmaier R."/>
            <person name="Schneider M."/>
            <person name="Neuhaus K."/>
            <person name="Liebl W."/>
            <person name="Zverlov V."/>
        </authorList>
    </citation>
    <scope>NUCLEOTIDE SEQUENCE [LARGE SCALE GENOMIC DNA]</scope>
    <source>
        <strain evidence="3 4">249c-K6</strain>
    </source>
</reference>
<dbReference type="Gene3D" id="3.30.70.100">
    <property type="match status" value="1"/>
</dbReference>
<name>A0A7C8HCZ4_9FIRM</name>
<keyword evidence="4" id="KW-1185">Reference proteome</keyword>
<dbReference type="InterPro" id="IPR036163">
    <property type="entry name" value="HMA_dom_sf"/>
</dbReference>
<dbReference type="EMBL" id="WSLF01000020">
    <property type="protein sequence ID" value="KAE9628452.1"/>
    <property type="molecule type" value="Genomic_DNA"/>
</dbReference>
<dbReference type="InterPro" id="IPR017969">
    <property type="entry name" value="Heavy-metal-associated_CS"/>
</dbReference>
<evidence type="ECO:0000259" key="2">
    <source>
        <dbReference type="PROSITE" id="PS50846"/>
    </source>
</evidence>
<evidence type="ECO:0000256" key="1">
    <source>
        <dbReference type="ARBA" id="ARBA00022723"/>
    </source>
</evidence>